<dbReference type="PANTHER" id="PTHR43792:SF1">
    <property type="entry name" value="N-ACETYLTRANSFERASE DOMAIN-CONTAINING PROTEIN"/>
    <property type="match status" value="1"/>
</dbReference>
<organism evidence="2 3">
    <name type="scientific">Cryobacterium mannosilyticum</name>
    <dbReference type="NCBI Taxonomy" id="1259190"/>
    <lineage>
        <taxon>Bacteria</taxon>
        <taxon>Bacillati</taxon>
        <taxon>Actinomycetota</taxon>
        <taxon>Actinomycetes</taxon>
        <taxon>Micrococcales</taxon>
        <taxon>Microbacteriaceae</taxon>
        <taxon>Cryobacterium</taxon>
    </lineage>
</organism>
<dbReference type="Gene3D" id="3.40.630.30">
    <property type="match status" value="1"/>
</dbReference>
<evidence type="ECO:0000259" key="1">
    <source>
        <dbReference type="PROSITE" id="PS51186"/>
    </source>
</evidence>
<keyword evidence="3" id="KW-1185">Reference proteome</keyword>
<dbReference type="PANTHER" id="PTHR43792">
    <property type="entry name" value="GNAT FAMILY, PUTATIVE (AFU_ORTHOLOGUE AFUA_3G00765)-RELATED-RELATED"/>
    <property type="match status" value="1"/>
</dbReference>
<sequence>MSEPGSHGAFPFDAHPVRTRRLLLRPLTASDAEEVAAYQGLPDVVRYLPWPVRSPEESREHTITRAGFTRLAEDGDALILAAELVGAAGAPGPVIGDLSVFLKSREHAQVAVGWVFHPAWHGQGFATEAAGALLDLAFGELGAHRVFAELDPRNEASAALCLRLGMRLEAHFVENEFVTGEWSDLQVFAILARDRPAAG</sequence>
<accession>A0A4R8WCS9</accession>
<keyword evidence="2" id="KW-0808">Transferase</keyword>
<dbReference type="AlphaFoldDB" id="A0A4R8WCS9"/>
<dbReference type="PROSITE" id="PS51186">
    <property type="entry name" value="GNAT"/>
    <property type="match status" value="1"/>
</dbReference>
<name>A0A4R8WCS9_9MICO</name>
<dbReference type="GO" id="GO:0016747">
    <property type="term" value="F:acyltransferase activity, transferring groups other than amino-acyl groups"/>
    <property type="evidence" value="ECO:0007669"/>
    <property type="project" value="InterPro"/>
</dbReference>
<dbReference type="Proteomes" id="UP000297643">
    <property type="component" value="Unassembled WGS sequence"/>
</dbReference>
<dbReference type="EMBL" id="SOFM01000016">
    <property type="protein sequence ID" value="TFC05323.1"/>
    <property type="molecule type" value="Genomic_DNA"/>
</dbReference>
<evidence type="ECO:0000313" key="2">
    <source>
        <dbReference type="EMBL" id="TFC05323.1"/>
    </source>
</evidence>
<evidence type="ECO:0000313" key="3">
    <source>
        <dbReference type="Proteomes" id="UP000297643"/>
    </source>
</evidence>
<gene>
    <name evidence="2" type="ORF">E3O32_06505</name>
</gene>
<dbReference type="InterPro" id="IPR051531">
    <property type="entry name" value="N-acetyltransferase"/>
</dbReference>
<dbReference type="RefSeq" id="WP_134507788.1">
    <property type="nucleotide sequence ID" value="NZ_SOFM01000016.1"/>
</dbReference>
<protein>
    <submittedName>
        <fullName evidence="2">N-acetyltransferase</fullName>
    </submittedName>
</protein>
<dbReference type="SUPFAM" id="SSF55729">
    <property type="entry name" value="Acyl-CoA N-acyltransferases (Nat)"/>
    <property type="match status" value="1"/>
</dbReference>
<comment type="caution">
    <text evidence="2">The sequence shown here is derived from an EMBL/GenBank/DDBJ whole genome shotgun (WGS) entry which is preliminary data.</text>
</comment>
<feature type="domain" description="N-acetyltransferase" evidence="1">
    <location>
        <begin position="22"/>
        <end position="196"/>
    </location>
</feature>
<reference evidence="2 3" key="1">
    <citation type="submission" date="2019-03" db="EMBL/GenBank/DDBJ databases">
        <title>Genomics of glacier-inhabiting Cryobacterium strains.</title>
        <authorList>
            <person name="Liu Q."/>
            <person name="Xin Y.-H."/>
        </authorList>
    </citation>
    <scope>NUCLEOTIDE SEQUENCE [LARGE SCALE GENOMIC DNA]</scope>
    <source>
        <strain evidence="2 3">RHLT2-21</strain>
    </source>
</reference>
<dbReference type="InterPro" id="IPR016181">
    <property type="entry name" value="Acyl_CoA_acyltransferase"/>
</dbReference>
<proteinExistence type="predicted"/>
<dbReference type="InterPro" id="IPR000182">
    <property type="entry name" value="GNAT_dom"/>
</dbReference>
<dbReference type="Pfam" id="PF13302">
    <property type="entry name" value="Acetyltransf_3"/>
    <property type="match status" value="1"/>
</dbReference>